<dbReference type="Pfam" id="PF00862">
    <property type="entry name" value="GT-B_Sucrose_synth"/>
    <property type="match status" value="1"/>
</dbReference>
<comment type="similarity">
    <text evidence="2">Belongs to the glycosyltransferase 1 family. Plant sucrose synthase subfamily.</text>
</comment>
<proteinExistence type="inferred from homology"/>
<evidence type="ECO:0000256" key="1">
    <source>
        <dbReference type="ARBA" id="ARBA00002595"/>
    </source>
</evidence>
<dbReference type="Proteomes" id="UP000265520">
    <property type="component" value="Unassembled WGS sequence"/>
</dbReference>
<dbReference type="Gene3D" id="3.40.50.2000">
    <property type="entry name" value="Glycogen Phosphorylase B"/>
    <property type="match status" value="1"/>
</dbReference>
<evidence type="ECO:0000256" key="3">
    <source>
        <dbReference type="ARBA" id="ARBA00012540"/>
    </source>
</evidence>
<name>A0A392ND95_9FABA</name>
<comment type="function">
    <text evidence="1">Sucrose-cleaving enzyme that provides UDP-glucose and fructose for various metabolic pathways.</text>
</comment>
<reference evidence="8 9" key="1">
    <citation type="journal article" date="2018" name="Front. Plant Sci.">
        <title>Red Clover (Trifolium pratense) and Zigzag Clover (T. medium) - A Picture of Genomic Similarities and Differences.</title>
        <authorList>
            <person name="Dluhosova J."/>
            <person name="Istvanek J."/>
            <person name="Nedelnik J."/>
            <person name="Repkova J."/>
        </authorList>
    </citation>
    <scope>NUCLEOTIDE SEQUENCE [LARGE SCALE GENOMIC DNA]</scope>
    <source>
        <strain evidence="9">cv. 10/8</strain>
        <tissue evidence="8">Leaf</tissue>
    </source>
</reference>
<evidence type="ECO:0000256" key="5">
    <source>
        <dbReference type="ARBA" id="ARBA00022679"/>
    </source>
</evidence>
<feature type="domain" description="Sucrose synthase first GT-B" evidence="7">
    <location>
        <begin position="75"/>
        <end position="144"/>
    </location>
</feature>
<dbReference type="EMBL" id="LXQA010036065">
    <property type="protein sequence ID" value="MCH97846.1"/>
    <property type="molecule type" value="Genomic_DNA"/>
</dbReference>
<comment type="caution">
    <text evidence="8">The sequence shown here is derived from an EMBL/GenBank/DDBJ whole genome shotgun (WGS) entry which is preliminary data.</text>
</comment>
<sequence length="144" mass="16427">MHSSQHFHWILPIMILNQGKPLYVEYASYSLISAHYTMQPFKQWGFERGWGDTSGRVKDTMRTLSEVLQAPDSINMEKFFSKVPTIFNVVIFSIHGYFGQADVLGLPDTGGQVVYILDQVRALEAELLLRINQQGLKVKPQILV</sequence>
<dbReference type="AlphaFoldDB" id="A0A392ND95"/>
<dbReference type="InterPro" id="IPR000368">
    <property type="entry name" value="Sucrose_synth_GT-B1"/>
</dbReference>
<evidence type="ECO:0000313" key="9">
    <source>
        <dbReference type="Proteomes" id="UP000265520"/>
    </source>
</evidence>
<comment type="catalytic activity">
    <reaction evidence="6">
        <text>an NDP-alpha-D-glucose + D-fructose = a ribonucleoside 5'-diphosphate + sucrose + H(+)</text>
        <dbReference type="Rhea" id="RHEA:16241"/>
        <dbReference type="ChEBI" id="CHEBI:15378"/>
        <dbReference type="ChEBI" id="CHEBI:17992"/>
        <dbReference type="ChEBI" id="CHEBI:37721"/>
        <dbReference type="ChEBI" id="CHEBI:57930"/>
        <dbReference type="ChEBI" id="CHEBI:76533"/>
        <dbReference type="EC" id="2.4.1.13"/>
    </reaction>
</comment>
<evidence type="ECO:0000313" key="8">
    <source>
        <dbReference type="EMBL" id="MCH97846.1"/>
    </source>
</evidence>
<dbReference type="GO" id="GO:0016157">
    <property type="term" value="F:sucrose synthase activity"/>
    <property type="evidence" value="ECO:0007669"/>
    <property type="project" value="UniProtKB-EC"/>
</dbReference>
<dbReference type="PANTHER" id="PTHR45839:SF10">
    <property type="entry name" value="SUCROSE SYNTHASE"/>
    <property type="match status" value="1"/>
</dbReference>
<dbReference type="InterPro" id="IPR012820">
    <property type="entry name" value="Sucrose_synthase_pln/cyn"/>
</dbReference>
<evidence type="ECO:0000256" key="4">
    <source>
        <dbReference type="ARBA" id="ARBA00022676"/>
    </source>
</evidence>
<protein>
    <recommendedName>
        <fullName evidence="3">sucrose synthase</fullName>
        <ecNumber evidence="3">2.4.1.13</ecNumber>
    </recommendedName>
</protein>
<accession>A0A392ND95</accession>
<dbReference type="Gene3D" id="1.20.120.1230">
    <property type="match status" value="1"/>
</dbReference>
<evidence type="ECO:0000259" key="7">
    <source>
        <dbReference type="Pfam" id="PF00862"/>
    </source>
</evidence>
<dbReference type="EC" id="2.4.1.13" evidence="3"/>
<gene>
    <name evidence="8" type="ORF">A2U01_0018842</name>
</gene>
<evidence type="ECO:0000256" key="2">
    <source>
        <dbReference type="ARBA" id="ARBA00005894"/>
    </source>
</evidence>
<feature type="non-terminal residue" evidence="8">
    <location>
        <position position="144"/>
    </location>
</feature>
<evidence type="ECO:0000256" key="6">
    <source>
        <dbReference type="ARBA" id="ARBA00049030"/>
    </source>
</evidence>
<dbReference type="PANTHER" id="PTHR45839">
    <property type="match status" value="1"/>
</dbReference>
<keyword evidence="9" id="KW-1185">Reference proteome</keyword>
<keyword evidence="4" id="KW-0328">Glycosyltransferase</keyword>
<organism evidence="8 9">
    <name type="scientific">Trifolium medium</name>
    <dbReference type="NCBI Taxonomy" id="97028"/>
    <lineage>
        <taxon>Eukaryota</taxon>
        <taxon>Viridiplantae</taxon>
        <taxon>Streptophyta</taxon>
        <taxon>Embryophyta</taxon>
        <taxon>Tracheophyta</taxon>
        <taxon>Spermatophyta</taxon>
        <taxon>Magnoliopsida</taxon>
        <taxon>eudicotyledons</taxon>
        <taxon>Gunneridae</taxon>
        <taxon>Pentapetalae</taxon>
        <taxon>rosids</taxon>
        <taxon>fabids</taxon>
        <taxon>Fabales</taxon>
        <taxon>Fabaceae</taxon>
        <taxon>Papilionoideae</taxon>
        <taxon>50 kb inversion clade</taxon>
        <taxon>NPAAA clade</taxon>
        <taxon>Hologalegina</taxon>
        <taxon>IRL clade</taxon>
        <taxon>Trifolieae</taxon>
        <taxon>Trifolium</taxon>
    </lineage>
</organism>
<dbReference type="GO" id="GO:0005985">
    <property type="term" value="P:sucrose metabolic process"/>
    <property type="evidence" value="ECO:0007669"/>
    <property type="project" value="InterPro"/>
</dbReference>
<keyword evidence="5" id="KW-0808">Transferase</keyword>